<dbReference type="STRING" id="988480.A0A075AR47"/>
<evidence type="ECO:0000256" key="4">
    <source>
        <dbReference type="ARBA" id="ARBA00022478"/>
    </source>
</evidence>
<dbReference type="GO" id="GO:0005666">
    <property type="term" value="C:RNA polymerase III complex"/>
    <property type="evidence" value="ECO:0007669"/>
    <property type="project" value="EnsemblFungi"/>
</dbReference>
<dbReference type="InterPro" id="IPR044893">
    <property type="entry name" value="RNA_pol_Rpb1_clamp_domain"/>
</dbReference>
<evidence type="ECO:0000256" key="8">
    <source>
        <dbReference type="ARBA" id="ARBA00022833"/>
    </source>
</evidence>
<dbReference type="InterPro" id="IPR007083">
    <property type="entry name" value="RNA_pol_Rpb1_4"/>
</dbReference>
<comment type="subunit">
    <text evidence="3">Component of the RNA polymerase III (Pol III) complex consisting of 17 subunits.</text>
</comment>
<sequence length="1335" mass="149786">MTPENIMEHSEVEIVNKDLYDRSGTRKPVPYGPLDRRMGVSDKSSVCETCGETLQDCVGHFGYLKLALPVFHAGYFKATMNILQAICKGCARVLLTEEEKEVFKRRLSRKLDNIQRGAVWKGILDQCKKKSVCPYCEGPNGTVKKIERRLKVNVLRFIHDKYKNKKASEEKEIFHEQFETAGQDTPELKNHLNKAMEDLNPLKVLELFKRIPDQDVFYLCMNSEIGRPENYVWQHVPFPPACIRPSVAMQQDGGSNEDDITMKLTEIVYTNQIIADGLKEGNPVNSMMEDWEFLQIQCALLINSQQPGLPISVTGGRPIRAFCQRLKGKQGRFRGNLSGKRVDFSSRTVISPDPNLSIDQVGVPLHVAKMLTFPERVYKHNMKELKRAIMNGPDIHPGANYIIQGKTGLKKYLKYGDRRKIADSLKEGDIVERHLRDGDAVLFNRQPSLHKLSIMCHQAKVKPWRTFRFNECVCSPYNADFDGDEMNLHLPQTEEARAEALELMGVKNNLVTPRNGQPIIAATQDFITASYLITNKDVFYTKSQFSQICLMFCDSNIKLDLVPPCIIKPIKLWSGKQVINMLIRPNRESEIVINLENKGRTFSKPKGIPDMCENDGYLVIFNSEIMCGTLDKAHIGDGNKGSLFYVVLRDYGPLAAAECMNRIAKLCARWLANRGFSIGINDVQPGFKLRKEKDNLVVKGYNECDFNIQQFKLGNLQNQPGCNAEQTLESKISGILSKIRDDVGQICLQELRSKINVSQMVACVGQQIISGQRIPDGFTCRSLPHFGKNSKIPSAKGFVRNSFYSGLTPTEFFFHAVSGREGLVDTAVKTAETGYMQRRLMKALEDLSAHYDGSVRNSIDGIIQFKYGDDGLDPANMEGQDKPVHFWHNLLHSVHYINGQNDPGLTIDEINLLLKEKIKLFNNCSNGFKDQLKSFINEEIISKISNLIQKFPKYNFNEISKIFKVTEKQMELFFDICLNKYSKAKMEPGTAVGALGAQSIGEPGTQMTLKTFHFAGVASMNITLGVPRIKEIINASKAISTPIITTKLVNDQSIPCARIVKGRIEKTLLGDVMEYIEQVFTPDECYLLVSIDMNAIMALQLEIDLYSIQQSIIKSKLKINPQCVIPREPNLIKIAILQSNDLFYSIQQIKRQLPDIIIKGIPTVSRAVINDLGGSFNLLVEGNGLAQVMTIDGVIGTETTSNDVIEVEKTLGIEAARSCIINEIQYTMGKHGMTIDARHVMLLGDIMSFKGQVLGITRFGISKMKDSVLMLASFEKTTDHLFEAAVFSKKDAINGVSECIIMGIPMPIGTGMFKLQNNIDLSPGPQLVPIFESNQ</sequence>
<dbReference type="OMA" id="NMNSIHN"/>
<keyword evidence="5 14" id="KW-0808">Transferase</keyword>
<dbReference type="GO" id="GO:0006384">
    <property type="term" value="P:transcription initiation at RNA polymerase III promoter"/>
    <property type="evidence" value="ECO:0007669"/>
    <property type="project" value="EnsemblFungi"/>
</dbReference>
<comment type="catalytic activity">
    <reaction evidence="12 14">
        <text>RNA(n) + a ribonucleoside 5'-triphosphate = RNA(n+1) + diphosphate</text>
        <dbReference type="Rhea" id="RHEA:21248"/>
        <dbReference type="Rhea" id="RHEA-COMP:14527"/>
        <dbReference type="Rhea" id="RHEA-COMP:17342"/>
        <dbReference type="ChEBI" id="CHEBI:33019"/>
        <dbReference type="ChEBI" id="CHEBI:61557"/>
        <dbReference type="ChEBI" id="CHEBI:140395"/>
        <dbReference type="EC" id="2.7.7.6"/>
    </reaction>
</comment>
<dbReference type="NCBIfam" id="NF006336">
    <property type="entry name" value="PRK08566.1"/>
    <property type="match status" value="1"/>
</dbReference>
<evidence type="ECO:0000256" key="10">
    <source>
        <dbReference type="ARBA" id="ARBA00023163"/>
    </source>
</evidence>
<dbReference type="InterPro" id="IPR007081">
    <property type="entry name" value="RNA_pol_Rpb1_5"/>
</dbReference>
<keyword evidence="10 14" id="KW-0804">Transcription</keyword>
<accession>A0A075AR47</accession>
<dbReference type="InterPro" id="IPR042102">
    <property type="entry name" value="RNA_pol_Rpb1_3_sf"/>
</dbReference>
<dbReference type="InterPro" id="IPR035697">
    <property type="entry name" value="RNAP_III_RPC1_N"/>
</dbReference>
<evidence type="ECO:0000256" key="13">
    <source>
        <dbReference type="ARBA" id="ARBA00058108"/>
    </source>
</evidence>
<dbReference type="Gene3D" id="1.10.132.30">
    <property type="match status" value="1"/>
</dbReference>
<dbReference type="FunFam" id="2.40.40.20:FF:000019">
    <property type="entry name" value="DNA-directed RNA polymerase II subunit RPB1"/>
    <property type="match status" value="1"/>
</dbReference>
<dbReference type="InterPro" id="IPR007066">
    <property type="entry name" value="RNA_pol_Rpb1_3"/>
</dbReference>
<dbReference type="SMART" id="SM00663">
    <property type="entry name" value="RPOLA_N"/>
    <property type="match status" value="1"/>
</dbReference>
<dbReference type="FunFam" id="1.10.150.390:FF:000003">
    <property type="entry name" value="DNA-directed RNA polymerase subunit"/>
    <property type="match status" value="1"/>
</dbReference>
<keyword evidence="7" id="KW-0479">Metal-binding</keyword>
<dbReference type="EMBL" id="KE561130">
    <property type="protein sequence ID" value="EPZ32620.1"/>
    <property type="molecule type" value="Genomic_DNA"/>
</dbReference>
<dbReference type="Gene3D" id="6.20.50.80">
    <property type="match status" value="1"/>
</dbReference>
<evidence type="ECO:0000256" key="3">
    <source>
        <dbReference type="ARBA" id="ARBA00011206"/>
    </source>
</evidence>
<dbReference type="Pfam" id="PF04997">
    <property type="entry name" value="RNA_pol_Rpb1_1"/>
    <property type="match status" value="1"/>
</dbReference>
<evidence type="ECO:0000256" key="6">
    <source>
        <dbReference type="ARBA" id="ARBA00022695"/>
    </source>
</evidence>
<keyword evidence="8" id="KW-0862">Zinc</keyword>
<dbReference type="GO" id="GO:0046872">
    <property type="term" value="F:metal ion binding"/>
    <property type="evidence" value="ECO:0007669"/>
    <property type="project" value="UniProtKB-KW"/>
</dbReference>
<keyword evidence="11" id="KW-0539">Nucleus</keyword>
<dbReference type="GO" id="GO:0003677">
    <property type="term" value="F:DNA binding"/>
    <property type="evidence" value="ECO:0007669"/>
    <property type="project" value="InterPro"/>
</dbReference>
<dbReference type="PANTHER" id="PTHR48446:SF1">
    <property type="entry name" value="DNA-DIRECTED RNA POLYMERASE SUBUNIT BETA' N-TERMINAL SECTION"/>
    <property type="match status" value="1"/>
</dbReference>
<evidence type="ECO:0000256" key="14">
    <source>
        <dbReference type="RuleBase" id="RU004279"/>
    </source>
</evidence>
<dbReference type="Gene3D" id="2.40.40.20">
    <property type="match status" value="1"/>
</dbReference>
<feature type="domain" description="RNA polymerase N-terminal" evidence="15">
    <location>
        <begin position="229"/>
        <end position="534"/>
    </location>
</feature>
<dbReference type="CDD" id="cd02583">
    <property type="entry name" value="RNAP_III_RPC1_N"/>
    <property type="match status" value="1"/>
</dbReference>
<dbReference type="GO" id="GO:0006386">
    <property type="term" value="P:termination of RNA polymerase III transcription"/>
    <property type="evidence" value="ECO:0007669"/>
    <property type="project" value="EnsemblFungi"/>
</dbReference>
<dbReference type="EC" id="2.7.7.6" evidence="14"/>
<dbReference type="Gene3D" id="6.10.250.2940">
    <property type="match status" value="1"/>
</dbReference>
<evidence type="ECO:0000256" key="2">
    <source>
        <dbReference type="ARBA" id="ARBA00006460"/>
    </source>
</evidence>
<dbReference type="GO" id="GO:0042797">
    <property type="term" value="P:tRNA transcription by RNA polymerase III"/>
    <property type="evidence" value="ECO:0007669"/>
    <property type="project" value="EnsemblFungi"/>
</dbReference>
<keyword evidence="17" id="KW-1185">Reference proteome</keyword>
<dbReference type="InterPro" id="IPR015700">
    <property type="entry name" value="RPC1"/>
</dbReference>
<dbReference type="HOGENOM" id="CLU_000487_3_0_1"/>
<evidence type="ECO:0000256" key="7">
    <source>
        <dbReference type="ARBA" id="ARBA00022723"/>
    </source>
</evidence>
<dbReference type="InterPro" id="IPR035698">
    <property type="entry name" value="RNAP_III_Rpc1_C"/>
</dbReference>
<evidence type="ECO:0000256" key="1">
    <source>
        <dbReference type="ARBA" id="ARBA00004123"/>
    </source>
</evidence>
<dbReference type="Proteomes" id="UP000030755">
    <property type="component" value="Unassembled WGS sequence"/>
</dbReference>
<dbReference type="FunFam" id="1.10.274.100:FF:000008">
    <property type="entry name" value="DNA-directed RNA polymerase subunit"/>
    <property type="match status" value="1"/>
</dbReference>
<keyword evidence="6 14" id="KW-0548">Nucleotidyltransferase</keyword>
<name>A0A075AR47_ROZAC</name>
<dbReference type="CDD" id="cd02736">
    <property type="entry name" value="RNAP_III_Rpc1_C"/>
    <property type="match status" value="1"/>
</dbReference>
<comment type="similarity">
    <text evidence="2 14">Belongs to the RNA polymerase beta' chain family.</text>
</comment>
<protein>
    <recommendedName>
        <fullName evidence="14">DNA-directed RNA polymerase subunit</fullName>
        <ecNumber evidence="14">2.7.7.6</ecNumber>
    </recommendedName>
</protein>
<comment type="function">
    <text evidence="13">DNA-dependent RNA polymerase catalyzes the transcription of DNA into RNA using the four ribonucleoside triphosphates as substrates. Largest and catalytic core component of RNA polymerase III which synthesizes small RNAs, such as 5S rRNA and tRNAs. Forms the polymerase active center together with the second largest subunit. A single-stranded DNA template strand of the promoter is positioned within the central active site cleft of Pol III. A bridging helix emanates from RPC1 and crosses the cleft near the catalytic site and is thought to promote translocation of Pol III by acting as a ratchet that moves the RNA-DNA hybrid through the active site by switching from straight to bent conformations at each step of nucleotide addition.</text>
</comment>
<dbReference type="OrthoDB" id="270392at2759"/>
<dbReference type="Gene3D" id="4.10.860.120">
    <property type="entry name" value="RNA polymerase II, clamp domain"/>
    <property type="match status" value="1"/>
</dbReference>
<evidence type="ECO:0000259" key="15">
    <source>
        <dbReference type="SMART" id="SM00663"/>
    </source>
</evidence>
<evidence type="ECO:0000313" key="16">
    <source>
        <dbReference type="EMBL" id="EPZ32620.1"/>
    </source>
</evidence>
<dbReference type="PANTHER" id="PTHR48446">
    <property type="entry name" value="DNA-DIRECTED RNA POLYMERASE SUBUNIT BETA' N-TERMINAL SECTION"/>
    <property type="match status" value="1"/>
</dbReference>
<gene>
    <name evidence="16" type="ORF">O9G_002706</name>
</gene>
<proteinExistence type="inferred from homology"/>
<evidence type="ECO:0000256" key="11">
    <source>
        <dbReference type="ARBA" id="ARBA00023242"/>
    </source>
</evidence>
<keyword evidence="4 14" id="KW-0240">DNA-directed RNA polymerase</keyword>
<dbReference type="InterPro" id="IPR006592">
    <property type="entry name" value="RNA_pol_N"/>
</dbReference>
<dbReference type="InterPro" id="IPR038120">
    <property type="entry name" value="Rpb1_funnel_sf"/>
</dbReference>
<evidence type="ECO:0000256" key="12">
    <source>
        <dbReference type="ARBA" id="ARBA00048552"/>
    </source>
</evidence>
<organism evidence="16 17">
    <name type="scientific">Rozella allomycis (strain CSF55)</name>
    <dbReference type="NCBI Taxonomy" id="988480"/>
    <lineage>
        <taxon>Eukaryota</taxon>
        <taxon>Fungi</taxon>
        <taxon>Fungi incertae sedis</taxon>
        <taxon>Cryptomycota</taxon>
        <taxon>Cryptomycota incertae sedis</taxon>
        <taxon>Rozella</taxon>
    </lineage>
</organism>
<dbReference type="FunFam" id="3.30.1490.180:FF:000002">
    <property type="entry name" value="DNA-directed RNA polymerase subunit"/>
    <property type="match status" value="1"/>
</dbReference>
<evidence type="ECO:0000256" key="9">
    <source>
        <dbReference type="ARBA" id="ARBA00022842"/>
    </source>
</evidence>
<dbReference type="Pfam" id="PF04998">
    <property type="entry name" value="RNA_pol_Rpb1_5"/>
    <property type="match status" value="1"/>
</dbReference>
<dbReference type="Pfam" id="PF05000">
    <property type="entry name" value="RNA_pol_Rpb1_4"/>
    <property type="match status" value="1"/>
</dbReference>
<dbReference type="Pfam" id="PF04983">
    <property type="entry name" value="RNA_pol_Rpb1_3"/>
    <property type="match status" value="1"/>
</dbReference>
<dbReference type="Gene3D" id="3.30.1490.180">
    <property type="entry name" value="RNA polymerase ii"/>
    <property type="match status" value="1"/>
</dbReference>
<dbReference type="InterPro" id="IPR007080">
    <property type="entry name" value="RNA_pol_Rpb1_1"/>
</dbReference>
<dbReference type="Pfam" id="PF00623">
    <property type="entry name" value="RNA_pol_Rpb1_2"/>
    <property type="match status" value="1"/>
</dbReference>
<dbReference type="GO" id="GO:0000785">
    <property type="term" value="C:chromatin"/>
    <property type="evidence" value="ECO:0007669"/>
    <property type="project" value="EnsemblFungi"/>
</dbReference>
<dbReference type="GO" id="GO:0003899">
    <property type="term" value="F:DNA-directed RNA polymerase activity"/>
    <property type="evidence" value="ECO:0007669"/>
    <property type="project" value="UniProtKB-EC"/>
</dbReference>
<keyword evidence="9" id="KW-0460">Magnesium</keyword>
<reference evidence="16 17" key="1">
    <citation type="journal article" date="2013" name="Curr. Biol.">
        <title>Shared signatures of parasitism and phylogenomics unite Cryptomycota and microsporidia.</title>
        <authorList>
            <person name="James T.Y."/>
            <person name="Pelin A."/>
            <person name="Bonen L."/>
            <person name="Ahrendt S."/>
            <person name="Sain D."/>
            <person name="Corradi N."/>
            <person name="Stajich J.E."/>
        </authorList>
    </citation>
    <scope>NUCLEOTIDE SEQUENCE [LARGE SCALE GENOMIC DNA]</scope>
    <source>
        <strain evidence="16 17">CSF55</strain>
    </source>
</reference>
<dbReference type="SUPFAM" id="SSF64484">
    <property type="entry name" value="beta and beta-prime subunits of DNA dependent RNA-polymerase"/>
    <property type="match status" value="1"/>
</dbReference>
<evidence type="ECO:0000256" key="5">
    <source>
        <dbReference type="ARBA" id="ARBA00022679"/>
    </source>
</evidence>
<dbReference type="Gene3D" id="1.10.274.100">
    <property type="entry name" value="RNA polymerase Rpb1, domain 3"/>
    <property type="match status" value="1"/>
</dbReference>
<comment type="subcellular location">
    <subcellularLocation>
        <location evidence="1">Nucleus</location>
    </subcellularLocation>
</comment>
<dbReference type="InterPro" id="IPR000722">
    <property type="entry name" value="RNA_pol_asu"/>
</dbReference>
<dbReference type="Gene3D" id="1.10.150.390">
    <property type="match status" value="1"/>
</dbReference>
<dbReference type="FunFam" id="4.10.860.120:FF:000004">
    <property type="entry name" value="DNA-directed RNA polymerase subunit"/>
    <property type="match status" value="1"/>
</dbReference>
<evidence type="ECO:0000313" key="17">
    <source>
        <dbReference type="Proteomes" id="UP000030755"/>
    </source>
</evidence>